<dbReference type="SUPFAM" id="SSF51735">
    <property type="entry name" value="NAD(P)-binding Rossmann-fold domains"/>
    <property type="match status" value="1"/>
</dbReference>
<protein>
    <submittedName>
        <fullName evidence="2">Saccharopine dehydrogenase NADP-binding domain-containing protein</fullName>
    </submittedName>
</protein>
<evidence type="ECO:0000313" key="3">
    <source>
        <dbReference type="Proteomes" id="UP000824090"/>
    </source>
</evidence>
<proteinExistence type="predicted"/>
<comment type="caution">
    <text evidence="2">The sequence shown here is derived from an EMBL/GenBank/DDBJ whole genome shotgun (WGS) entry which is preliminary data.</text>
</comment>
<sequence length="408" mass="45309">MKSKKVLVLGVGAQGSAAAKRLDAEPNVEQIICADRDKSAVDNLVRTLSKAVGTTVDAHNKDSIVAAAEGADLILNGLPLECTKNVLDAALEVKANYQDYAATTALDEDWVESIRLQYDVYGPRFAEIGRLALVGTGSAPGLICAATRDAMRYLDTCDTIYNIVWEGVEAKRFLPFWWSPVTALHDMSEKSYAFVDGKLIRLEAFEHPIKRRYEGMDEEITFVEHCHDEPIHYSFNAERFFKGAKNAYFKYAGAGVDFARPLYRAGLISHEKEVVDGVEIAPFDLVLKHIPPAPKYREEIKEIIDEGLVSDSGCMVVEAYGKKDGKDVLVETHVNSPGLVESFELAGITAEMYLTGQGGFLFSKLFLNDKFDQTGLISSDMLTMDQVDTYFEYARELKITLDTKIKEL</sequence>
<organism evidence="2 3">
    <name type="scientific">Candidatus Allocopromorpha excrementigallinarum</name>
    <dbReference type="NCBI Taxonomy" id="2840742"/>
    <lineage>
        <taxon>Bacteria</taxon>
        <taxon>Bacillati</taxon>
        <taxon>Bacillota</taxon>
        <taxon>Clostridia</taxon>
        <taxon>Eubacteriales</taxon>
        <taxon>Eubacteriaceae</taxon>
        <taxon>Eubacteriaceae incertae sedis</taxon>
        <taxon>Candidatus Allocopromorpha</taxon>
    </lineage>
</organism>
<dbReference type="EMBL" id="DVMP01000136">
    <property type="protein sequence ID" value="HIU26272.1"/>
    <property type="molecule type" value="Genomic_DNA"/>
</dbReference>
<accession>A0A9D1L7L7</accession>
<dbReference type="PANTHER" id="PTHR43796:SF2">
    <property type="entry name" value="CARBOXYNORSPERMIDINE SYNTHASE"/>
    <property type="match status" value="1"/>
</dbReference>
<dbReference type="PANTHER" id="PTHR43796">
    <property type="entry name" value="CARBOXYNORSPERMIDINE SYNTHASE"/>
    <property type="match status" value="1"/>
</dbReference>
<dbReference type="InterPro" id="IPR036291">
    <property type="entry name" value="NAD(P)-bd_dom_sf"/>
</dbReference>
<dbReference type="Gene3D" id="3.30.360.10">
    <property type="entry name" value="Dihydrodipicolinate Reductase, domain 2"/>
    <property type="match status" value="1"/>
</dbReference>
<dbReference type="AlphaFoldDB" id="A0A9D1L7L7"/>
<dbReference type="InterPro" id="IPR005097">
    <property type="entry name" value="Sacchrp_dh_NADP-bd"/>
</dbReference>
<dbReference type="Pfam" id="PF03435">
    <property type="entry name" value="Sacchrp_dh_NADP"/>
    <property type="match status" value="1"/>
</dbReference>
<evidence type="ECO:0000259" key="1">
    <source>
        <dbReference type="Pfam" id="PF03435"/>
    </source>
</evidence>
<reference evidence="2" key="2">
    <citation type="journal article" date="2021" name="PeerJ">
        <title>Extensive microbial diversity within the chicken gut microbiome revealed by metagenomics and culture.</title>
        <authorList>
            <person name="Gilroy R."/>
            <person name="Ravi A."/>
            <person name="Getino M."/>
            <person name="Pursley I."/>
            <person name="Horton D.L."/>
            <person name="Alikhan N.F."/>
            <person name="Baker D."/>
            <person name="Gharbi K."/>
            <person name="Hall N."/>
            <person name="Watson M."/>
            <person name="Adriaenssens E.M."/>
            <person name="Foster-Nyarko E."/>
            <person name="Jarju S."/>
            <person name="Secka A."/>
            <person name="Antonio M."/>
            <person name="Oren A."/>
            <person name="Chaudhuri R.R."/>
            <person name="La Ragione R."/>
            <person name="Hildebrand F."/>
            <person name="Pallen M.J."/>
        </authorList>
    </citation>
    <scope>NUCLEOTIDE SEQUENCE</scope>
    <source>
        <strain evidence="2">ChiHcec3-6078</strain>
    </source>
</reference>
<evidence type="ECO:0000313" key="2">
    <source>
        <dbReference type="EMBL" id="HIU26272.1"/>
    </source>
</evidence>
<dbReference type="Proteomes" id="UP000824090">
    <property type="component" value="Unassembled WGS sequence"/>
</dbReference>
<feature type="domain" description="Saccharopine dehydrogenase NADP binding" evidence="1">
    <location>
        <begin position="6"/>
        <end position="102"/>
    </location>
</feature>
<reference evidence="2" key="1">
    <citation type="submission" date="2020-10" db="EMBL/GenBank/DDBJ databases">
        <authorList>
            <person name="Gilroy R."/>
        </authorList>
    </citation>
    <scope>NUCLEOTIDE SEQUENCE</scope>
    <source>
        <strain evidence="2">ChiHcec3-6078</strain>
    </source>
</reference>
<gene>
    <name evidence="2" type="ORF">IAC50_07265</name>
</gene>
<name>A0A9D1L7L7_9FIRM</name>
<dbReference type="Gene3D" id="3.40.50.720">
    <property type="entry name" value="NAD(P)-binding Rossmann-like Domain"/>
    <property type="match status" value="1"/>
</dbReference>